<dbReference type="GO" id="GO:0005524">
    <property type="term" value="F:ATP binding"/>
    <property type="evidence" value="ECO:0007669"/>
    <property type="project" value="InterPro"/>
</dbReference>
<gene>
    <name evidence="2" type="ORF">WHR41_02896</name>
</gene>
<feature type="domain" description="Protein kinase" evidence="1">
    <location>
        <begin position="278"/>
        <end position="572"/>
    </location>
</feature>
<dbReference type="AlphaFoldDB" id="A0AB34KU17"/>
<dbReference type="InterPro" id="IPR038305">
    <property type="entry name" value="HeLo_sf"/>
</dbReference>
<dbReference type="Pfam" id="PF14479">
    <property type="entry name" value="HeLo"/>
    <property type="match status" value="1"/>
</dbReference>
<dbReference type="InterPro" id="IPR011009">
    <property type="entry name" value="Kinase-like_dom_sf"/>
</dbReference>
<name>A0AB34KU17_9PEZI</name>
<keyword evidence="3" id="KW-1185">Reference proteome</keyword>
<dbReference type="GO" id="GO:0004672">
    <property type="term" value="F:protein kinase activity"/>
    <property type="evidence" value="ECO:0007669"/>
    <property type="project" value="InterPro"/>
</dbReference>
<reference evidence="2 3" key="1">
    <citation type="journal article" date="2020" name="Microbiol. Resour. Announc.">
        <title>Draft Genome Sequence of a Cladosporium Species Isolated from the Mesophotic Ascidian Didemnum maculosum.</title>
        <authorList>
            <person name="Gioti A."/>
            <person name="Siaperas R."/>
            <person name="Nikolaivits E."/>
            <person name="Le Goff G."/>
            <person name="Ouazzani J."/>
            <person name="Kotoulas G."/>
            <person name="Topakas E."/>
        </authorList>
    </citation>
    <scope>NUCLEOTIDE SEQUENCE [LARGE SCALE GENOMIC DNA]</scope>
    <source>
        <strain evidence="2 3">TM138-S3</strain>
    </source>
</reference>
<dbReference type="PANTHER" id="PTHR37542">
    <property type="entry name" value="HELO DOMAIN-CONTAINING PROTEIN-RELATED"/>
    <property type="match status" value="1"/>
</dbReference>
<dbReference type="PANTHER" id="PTHR37542:SF3">
    <property type="entry name" value="PRION-INHIBITION AND PROPAGATION HELO DOMAIN-CONTAINING PROTEIN"/>
    <property type="match status" value="1"/>
</dbReference>
<proteinExistence type="predicted"/>
<dbReference type="RefSeq" id="XP_069231639.1">
    <property type="nucleotide sequence ID" value="XM_069371502.1"/>
</dbReference>
<sequence length="572" mass="64233">MVTGLETAASALSVVSLAAQLFNGCVEGYKLCHSAQNIGKDGGRLHTKLQVQWSRLVAWARKAGLPNGPFKRLQWDSIILILGQQQELLRSAKALHERYRLSIGDEQPLLHNIAEHPFSVEPEGSRYETPDIVERLKPLFLSTHSMRQDAANSIREHNGILRRMTWAIKDKEKLENIISEITGLNSQLVEFLNDSDKEVFSHEISTLYRALVSECKATDELDVVRQSMPPDAPSAILAAAHVKKLRLALKFARSSSGLSIMTDGSSTHVEGCKHFRAQKLMANLEEESYGTRITTYNQSVVMVEWRTITANWEAVRESLRDLAMLLQQADDSSFHSLPCAGYVDIQESGRFGFVYDVTELASGADATSIWSRSLFDLMPGCRFVSMVDRVRIACDIAEAVLQLHTAGWLHKGICSENVVFVAAARSSQREILTGRPYLFGYGYARPDTVSAAVMTEMPVTATNRDLYRHPNARGEARHSFQTRFDMYGLACVLTELALWRRLEEILVNYRASTLQQRLPSLNELSRDTGFQEELSFHVGPKFVEAIALCLDHKQDELVEMRVLDALRSCRES</sequence>
<evidence type="ECO:0000313" key="2">
    <source>
        <dbReference type="EMBL" id="KAL1588534.1"/>
    </source>
</evidence>
<dbReference type="Gene3D" id="1.20.120.1020">
    <property type="entry name" value="Prion-inhibition and propagation, HeLo domain"/>
    <property type="match status" value="1"/>
</dbReference>
<dbReference type="GeneID" id="96004340"/>
<dbReference type="InterPro" id="IPR000719">
    <property type="entry name" value="Prot_kinase_dom"/>
</dbReference>
<evidence type="ECO:0000259" key="1">
    <source>
        <dbReference type="PROSITE" id="PS50011"/>
    </source>
</evidence>
<dbReference type="Proteomes" id="UP000803884">
    <property type="component" value="Unassembled WGS sequence"/>
</dbReference>
<protein>
    <recommendedName>
        <fullName evidence="1">Protein kinase domain-containing protein</fullName>
    </recommendedName>
</protein>
<dbReference type="PROSITE" id="PS50011">
    <property type="entry name" value="PROTEIN_KINASE_DOM"/>
    <property type="match status" value="1"/>
</dbReference>
<accession>A0AB34KU17</accession>
<organism evidence="2 3">
    <name type="scientific">Cladosporium halotolerans</name>
    <dbReference type="NCBI Taxonomy" id="1052096"/>
    <lineage>
        <taxon>Eukaryota</taxon>
        <taxon>Fungi</taxon>
        <taxon>Dikarya</taxon>
        <taxon>Ascomycota</taxon>
        <taxon>Pezizomycotina</taxon>
        <taxon>Dothideomycetes</taxon>
        <taxon>Dothideomycetidae</taxon>
        <taxon>Cladosporiales</taxon>
        <taxon>Cladosporiaceae</taxon>
        <taxon>Cladosporium</taxon>
    </lineage>
</organism>
<dbReference type="InterPro" id="IPR029498">
    <property type="entry name" value="HeLo_dom"/>
</dbReference>
<dbReference type="SUPFAM" id="SSF56112">
    <property type="entry name" value="Protein kinase-like (PK-like)"/>
    <property type="match status" value="1"/>
</dbReference>
<dbReference type="Gene3D" id="1.10.510.10">
    <property type="entry name" value="Transferase(Phosphotransferase) domain 1"/>
    <property type="match status" value="1"/>
</dbReference>
<evidence type="ECO:0000313" key="3">
    <source>
        <dbReference type="Proteomes" id="UP000803884"/>
    </source>
</evidence>
<dbReference type="EMBL" id="JAAQHG020000007">
    <property type="protein sequence ID" value="KAL1588534.1"/>
    <property type="molecule type" value="Genomic_DNA"/>
</dbReference>
<comment type="caution">
    <text evidence="2">The sequence shown here is derived from an EMBL/GenBank/DDBJ whole genome shotgun (WGS) entry which is preliminary data.</text>
</comment>